<dbReference type="PANTHER" id="PTHR37540">
    <property type="entry name" value="TRANSCRIPTION FACTOR (ACR-2), PUTATIVE-RELATED-RELATED"/>
    <property type="match status" value="1"/>
</dbReference>
<keyword evidence="2" id="KW-0812">Transmembrane</keyword>
<dbReference type="EMBL" id="JAZHXI010000003">
    <property type="protein sequence ID" value="KAL2072913.1"/>
    <property type="molecule type" value="Genomic_DNA"/>
</dbReference>
<feature type="transmembrane region" description="Helical" evidence="2">
    <location>
        <begin position="504"/>
        <end position="522"/>
    </location>
</feature>
<feature type="transmembrane region" description="Helical" evidence="2">
    <location>
        <begin position="529"/>
        <end position="546"/>
    </location>
</feature>
<protein>
    <submittedName>
        <fullName evidence="4">Uncharacterized protein</fullName>
    </submittedName>
</protein>
<evidence type="ECO:0000256" key="2">
    <source>
        <dbReference type="SAM" id="Phobius"/>
    </source>
</evidence>
<organism evidence="4 5">
    <name type="scientific">Oculimacula yallundae</name>
    <dbReference type="NCBI Taxonomy" id="86028"/>
    <lineage>
        <taxon>Eukaryota</taxon>
        <taxon>Fungi</taxon>
        <taxon>Dikarya</taxon>
        <taxon>Ascomycota</taxon>
        <taxon>Pezizomycotina</taxon>
        <taxon>Leotiomycetes</taxon>
        <taxon>Helotiales</taxon>
        <taxon>Ploettnerulaceae</taxon>
        <taxon>Oculimacula</taxon>
    </lineage>
</organism>
<comment type="caution">
    <text evidence="4">The sequence shown here is derived from an EMBL/GenBank/DDBJ whole genome shotgun (WGS) entry which is preliminary data.</text>
</comment>
<feature type="chain" id="PRO_5047168881" evidence="3">
    <location>
        <begin position="21"/>
        <end position="567"/>
    </location>
</feature>
<keyword evidence="5" id="KW-1185">Reference proteome</keyword>
<sequence length="567" mass="63263">MHSLPVRLHHILIFLSTTFALDSATKAWFEPEWSRPTITGCFCSGPGLVQLFCIFCLRAVSTMSKVQSEPKTTISKYQSSALKFIDESQRRNSSEIRREIRSHVRKESHDRQKRLNAAAKARSLEGRPRKLLQKQPDREKSSSPESLPNEHPPAPDVVDLDTFDISFVTNSGNHDSLVDELSLDLEAKMPTSGDMKATAFLERKCGPVTDLLGYSNATPYALLVGKDGPIFQVHDRNWSFAHQGPGTSPAVSVWMPCSAIPMPNIRNGRPGLLANSKVLSRIAGGPEYFGFKQDLIRWVNDRLCSQKATDEKTVGAIACLTSWELARGNISEISLHMDGLLRIVTLRGGLKEFRLIRQFCWKIHLIDLLVAVMTSSQPRFRDQNPQRPAPALVINTSIGKLQIADSPLYGDVPFDQLLEGSSFCTASVKLLQEMRDLTEGFRGVASVPADISGHGGPFDIINAASNIYRRAFMTPPVPFHSVWNENDVKKICDALEDTSNDDTWTYYPGILLWVLLTALSAAKYKRRSYIAFFVFRAGTTAIWWGMEEATTSVMTFLRVKLAAERKG</sequence>
<keyword evidence="2" id="KW-1133">Transmembrane helix</keyword>
<proteinExistence type="predicted"/>
<feature type="signal peptide" evidence="3">
    <location>
        <begin position="1"/>
        <end position="20"/>
    </location>
</feature>
<evidence type="ECO:0000256" key="1">
    <source>
        <dbReference type="SAM" id="MobiDB-lite"/>
    </source>
</evidence>
<name>A0ABR4CT18_9HELO</name>
<evidence type="ECO:0000256" key="3">
    <source>
        <dbReference type="SAM" id="SignalP"/>
    </source>
</evidence>
<evidence type="ECO:0000313" key="4">
    <source>
        <dbReference type="EMBL" id="KAL2072913.1"/>
    </source>
</evidence>
<reference evidence="4 5" key="1">
    <citation type="journal article" date="2024" name="Commun. Biol.">
        <title>Comparative genomic analysis of thermophilic fungi reveals convergent evolutionary adaptations and gene losses.</title>
        <authorList>
            <person name="Steindorff A.S."/>
            <person name="Aguilar-Pontes M.V."/>
            <person name="Robinson A.J."/>
            <person name="Andreopoulos B."/>
            <person name="LaButti K."/>
            <person name="Kuo A."/>
            <person name="Mondo S."/>
            <person name="Riley R."/>
            <person name="Otillar R."/>
            <person name="Haridas S."/>
            <person name="Lipzen A."/>
            <person name="Grimwood J."/>
            <person name="Schmutz J."/>
            <person name="Clum A."/>
            <person name="Reid I.D."/>
            <person name="Moisan M.C."/>
            <person name="Butler G."/>
            <person name="Nguyen T.T.M."/>
            <person name="Dewar K."/>
            <person name="Conant G."/>
            <person name="Drula E."/>
            <person name="Henrissat B."/>
            <person name="Hansel C."/>
            <person name="Singer S."/>
            <person name="Hutchinson M.I."/>
            <person name="de Vries R.P."/>
            <person name="Natvig D.O."/>
            <person name="Powell A.J."/>
            <person name="Tsang A."/>
            <person name="Grigoriev I.V."/>
        </authorList>
    </citation>
    <scope>NUCLEOTIDE SEQUENCE [LARGE SCALE GENOMIC DNA]</scope>
    <source>
        <strain evidence="4 5">CBS 494.80</strain>
    </source>
</reference>
<dbReference type="PANTHER" id="PTHR37540:SF5">
    <property type="entry name" value="TRANSCRIPTION FACTOR DOMAIN-CONTAINING PROTEIN"/>
    <property type="match status" value="1"/>
</dbReference>
<evidence type="ECO:0000313" key="5">
    <source>
        <dbReference type="Proteomes" id="UP001595075"/>
    </source>
</evidence>
<keyword evidence="2" id="KW-0472">Membrane</keyword>
<gene>
    <name evidence="4" type="ORF">VTL71DRAFT_10237</name>
</gene>
<feature type="region of interest" description="Disordered" evidence="1">
    <location>
        <begin position="102"/>
        <end position="156"/>
    </location>
</feature>
<dbReference type="Proteomes" id="UP001595075">
    <property type="component" value="Unassembled WGS sequence"/>
</dbReference>
<keyword evidence="3" id="KW-0732">Signal</keyword>
<accession>A0ABR4CT18</accession>